<sequence>MSKKFLFFILFPALLHPFAGSAQRVQPGIWQGVLQRPDGQRIIFNFESAILKGKPVLYVINAGERLLVDDLKQKGDSLWIRMPFFSSGFTLRIERNGNLKGVYVKDYGARKEEMPFYAVQGVAGRYPIGKPAAVNISGRWAVTFGRNGKIEQAIGEFAQEAGGRITGTFLTATGDYRYLEGAVNGDSLHLSGFDGGHAFVFTALLNNKDSIREAAVYSGLRPPLQWTAVRNDTAQLPDEYTYTKLRDGESRLNFRFRSTSGEWISINDARYKNKVVIIQILGSWCPNCMDETAFLSDYYTRNKARGVEIIGLAYERTGDFEASRKALIPFQKRYHVTYPFLVTGVSVSDEQRTEKTLPQLESIKAFPTSIVIDKKGNVRKIHSGFNGPGTGKHYEEFKTAFESLIDELLKEPS</sequence>
<feature type="chain" id="PRO_5008389942" evidence="1">
    <location>
        <begin position="23"/>
        <end position="413"/>
    </location>
</feature>
<evidence type="ECO:0000313" key="3">
    <source>
        <dbReference type="EMBL" id="ANH83338.1"/>
    </source>
</evidence>
<protein>
    <submittedName>
        <fullName evidence="3">Redoxin</fullName>
    </submittedName>
</protein>
<dbReference type="Pfam" id="PF08534">
    <property type="entry name" value="Redoxin"/>
    <property type="match status" value="1"/>
</dbReference>
<dbReference type="CDD" id="cd02966">
    <property type="entry name" value="TlpA_like_family"/>
    <property type="match status" value="1"/>
</dbReference>
<dbReference type="AlphaFoldDB" id="A0A1A9I6N5"/>
<dbReference type="GO" id="GO:0016491">
    <property type="term" value="F:oxidoreductase activity"/>
    <property type="evidence" value="ECO:0007669"/>
    <property type="project" value="InterPro"/>
</dbReference>
<organism evidence="3 4">
    <name type="scientific">Niabella ginsenosidivorans</name>
    <dbReference type="NCBI Taxonomy" id="1176587"/>
    <lineage>
        <taxon>Bacteria</taxon>
        <taxon>Pseudomonadati</taxon>
        <taxon>Bacteroidota</taxon>
        <taxon>Chitinophagia</taxon>
        <taxon>Chitinophagales</taxon>
        <taxon>Chitinophagaceae</taxon>
        <taxon>Niabella</taxon>
    </lineage>
</organism>
<dbReference type="InterPro" id="IPR036249">
    <property type="entry name" value="Thioredoxin-like_sf"/>
</dbReference>
<dbReference type="InterPro" id="IPR013766">
    <property type="entry name" value="Thioredoxin_domain"/>
</dbReference>
<gene>
    <name evidence="3" type="ORF">A8C56_22230</name>
</gene>
<dbReference type="SUPFAM" id="SSF52833">
    <property type="entry name" value="Thioredoxin-like"/>
    <property type="match status" value="1"/>
</dbReference>
<dbReference type="PANTHER" id="PTHR42852:SF13">
    <property type="entry name" value="PROTEIN DIPZ"/>
    <property type="match status" value="1"/>
</dbReference>
<dbReference type="Proteomes" id="UP000077667">
    <property type="component" value="Chromosome"/>
</dbReference>
<dbReference type="InterPro" id="IPR013740">
    <property type="entry name" value="Redoxin"/>
</dbReference>
<dbReference type="PROSITE" id="PS51352">
    <property type="entry name" value="THIOREDOXIN_2"/>
    <property type="match status" value="1"/>
</dbReference>
<keyword evidence="1" id="KW-0732">Signal</keyword>
<accession>A0A1A9I6N5</accession>
<dbReference type="STRING" id="1176587.A8C56_22230"/>
<dbReference type="InterPro" id="IPR050553">
    <property type="entry name" value="Thioredoxin_ResA/DsbE_sf"/>
</dbReference>
<evidence type="ECO:0000313" key="4">
    <source>
        <dbReference type="Proteomes" id="UP000077667"/>
    </source>
</evidence>
<feature type="signal peptide" evidence="1">
    <location>
        <begin position="1"/>
        <end position="22"/>
    </location>
</feature>
<dbReference type="PANTHER" id="PTHR42852">
    <property type="entry name" value="THIOL:DISULFIDE INTERCHANGE PROTEIN DSBE"/>
    <property type="match status" value="1"/>
</dbReference>
<evidence type="ECO:0000259" key="2">
    <source>
        <dbReference type="PROSITE" id="PS51352"/>
    </source>
</evidence>
<proteinExistence type="predicted"/>
<dbReference type="OrthoDB" id="616241at2"/>
<dbReference type="Gene3D" id="3.40.30.10">
    <property type="entry name" value="Glutaredoxin"/>
    <property type="match status" value="1"/>
</dbReference>
<evidence type="ECO:0000256" key="1">
    <source>
        <dbReference type="SAM" id="SignalP"/>
    </source>
</evidence>
<keyword evidence="4" id="KW-1185">Reference proteome</keyword>
<dbReference type="EMBL" id="CP015772">
    <property type="protein sequence ID" value="ANH83338.1"/>
    <property type="molecule type" value="Genomic_DNA"/>
</dbReference>
<name>A0A1A9I6N5_9BACT</name>
<reference evidence="3 4" key="1">
    <citation type="submission" date="2016-05" db="EMBL/GenBank/DDBJ databases">
        <title>Niabella ginsenosidivorans BS26 whole genome sequencing.</title>
        <authorList>
            <person name="Im W.T."/>
            <person name="Siddiqi M.Z."/>
        </authorList>
    </citation>
    <scope>NUCLEOTIDE SEQUENCE [LARGE SCALE GENOMIC DNA]</scope>
    <source>
        <strain evidence="3 4">BS26</strain>
    </source>
</reference>
<dbReference type="KEGG" id="nia:A8C56_22230"/>
<dbReference type="RefSeq" id="WP_067760804.1">
    <property type="nucleotide sequence ID" value="NZ_CP015772.1"/>
</dbReference>
<feature type="domain" description="Thioredoxin" evidence="2">
    <location>
        <begin position="245"/>
        <end position="410"/>
    </location>
</feature>